<feature type="domain" description="Fibronectin type-III" evidence="4">
    <location>
        <begin position="1567"/>
        <end position="1662"/>
    </location>
</feature>
<feature type="domain" description="Fibronectin type-III" evidence="4">
    <location>
        <begin position="1357"/>
        <end position="1452"/>
    </location>
</feature>
<evidence type="ECO:0000256" key="3">
    <source>
        <dbReference type="SAM" id="Phobius"/>
    </source>
</evidence>
<sequence>MEVDGTDWNEIVEAPEAFKCPNDIAFDAADYCYELSDPAIKTGVQYAANVRLFNILMPTLITIFMLQFYITVKNMRSRYAITERINGSVYKHVIDNLLPNTLYNISIQAGTESSDLSPAAWKLITLPQFHYANDGIEPYSLSISNIQALKHGSRIQLRWSIEVRRPGDNYWRQLVGPVRHDTSQQSFVVELPRISSEDYYIRISALNNKEEVMLTSTPYRVTSHCEAPTKGPQNVHLEDSERGVRVRWTYDDIDGNDCQLQFKITGYDNRKPFTKTVDGNLREYTFPTSGGGEWHLRVQAENQAGSGPQSDLAVLRKTSEVNVGVRTQRSVCDTRLDFWCRNQTSAELKPSPTEALTITPRIIDNTGGRLIVEWETKGNSRGIVSYLVQFRTDEIGWRASGFDFHFHHYRNAIKAWTVKSHVQFSQYTPHVGDSRTYRQTLYNLQRGTTFYVHIQALDTSHTVRYTSAEVAAKTACSSKQFVKKRSPTQAPLSPEIVAPDSRHVRVLWIPPPPHTWQCNNVVIELQVQDPPGVGLIKIDKSKREHIFDAAPNQDWAVALRVVNSVGASPWTQTVMTRTPSAEDLIVGLKVTHSEAMPRVTWRSKEGYDKAIGYYRLEWRPRGSEEWQKHGNQVTVLSVDIPHFGWQRSYSVDLQVLTEASLYDVRVKAFDAAENVIYTSHSLAVQVQPRCEPPSIPPSDIRATPIGATQIQLRWQPLPITDPKCAIWYVIEYSTPQYSGVQNVSMEKTQHLFDSKPFTKWTFRIQAANAMGESPWSEPVTAQTLGAAPSPIYNLQVHPKSTSIYMAWRPPRDSMGQYVEYEITYQLLNRGNCGPSGNAPVNKVTSPQTTFTINDLYPYSKYRITIAAKTTITGRSFTQDVDTAESAPSAPPFDIQVEGVRQTEVDLAWQPPICTTRNGELTDYEYELRSSLQPHSAINIKNTGGPKTRVTVSGLNPMTPYSVRLRAYTHGGHGPWSESVNFQTRQVEQISPPTDVKVLKTGPDNAHMFWQDNYGRANSVDKYKCRYTVIGRNDYKERQFPAHNPCSKEVIRTENIPGFAPGSQLHCGKIDGLEKHKEYQFEVAAGSTSQNQWSDWSFACTRPVGCNQKLDRRFNSAPKLPFNRVLSFRVVAVYPNNEEINSEEASATTKCAAPPRPPDALNLDSVSAEETRVTWARPARNDWLCDQIEYEVNYRIGGKEGTKILPGHITEWIVKTPPNVQVLAKIRTRNMAGSSQWSQEKTITTRQGIPGPVRNLKLTPRGPSEIFISWEPPLEPRGQIVGYYISYRLKYRLACKDDEPRDSSREFVTLPPLKSTNHLLSGLLPYAMYEVKVSARTSDLGPEETREVATEPKAPSGPPVDVDILSVTPTTVTFTWSEVECSMRLGPILSYEYEILGQDDWAKMLRLIDNQTETTLRITDLIPYTKYIMRVRAFNNVGGGPFCQDKHFTTEKAEAPLPPQDLLVSLEGTDFLSITWLPPYPPYGPHDAHKIQYRLNDSSHWNDWTEVEKGVNDPALECVNRGRLCYTINGLQSGREYLIRVATRIKGGSFGPFCEEIVASTLQVLPDAPQRIAVLHRTDQSLNISWVPPLDSHLLKQYKVTVLKSGGSKADERVYFVNHPETTLFVDRLEPETLYNISVSARADGDFGRSASAVFDTNIFKPPSLPDPPLVTPDGANALDVFWKGLTDSKHSKWVKAYIIEYRSASNSEFQEYGPMIPHDPAKVDYHAKILRLNPDTLYYVRIKLADLKRVGKPGPEAKAKTGCDSKNSLLLGPALPPFNIKANAPSSNKVVVNWEEPDYTSWRCSDINYVIEYVNGSSPARRVQIPRMTEYTFDSLPNTHWTIRILVNNSAGESEWSRKITITTAEGAPGPVEDIDVSDKDGKALVTWDPPKDPNGDITKYTVRYWLKSLGECGPQQSIPITKEVTSNNLLVDDLIPDATYGFTVTAYTSLPGQESEVFDYQTPQAAPTGKPKNIRVDPVDRRSANVVWEKPDCELRNGPITGYSGELKALDDWGNDEEAFGAAESALYENLIPFTRYKVRVRASNSVGDGPFSDWIHFTTLPEAPSPPTDLTEEDSFPEAIEISFLPPFPPYGILSTYKIRSKNLRDKKGKEKEVKVRKEELQCSDRSKKDRLCYRVAELIPEQDYVIDVAAYTENGGWSDWSQKLTARTHDQEIPVPEQTLRITDEKAESITVEWDGLTPEKAAHIYGYVLEYKAADEDEWQTYENVVKHKPRQSKYKVQVKGLAEATEYFFHLRIVGINDKRGAPGPDATGKTKCGRPQEPPHDIHLHSVGFNKVHLFWKSPDKETWKCDNVQYLVEYRNTTVPRGVVNVAEDSPNEIFMESLPGAKWEVRMRTETVEEGQKPLYSPWSEWKTLNVKSYPGEIFVDVQVQSPTSAVVTWDLNDKDRLWSYGVDIVAKLIKAGGCKKTDYEPIVMKNVHDKKVVLDGLLPGSEYELTVIPRRFSSAGNDLPKTVKKFTTHSDVPSGPPTNLHPKDSKDTMIAFAWEPPLCHEQNGEINEYLYVVEPVDTWNKVSGIQESATKKLWAHMDGLMPGSSYKVKVRAKTTAGLGPWSDYITMKTTGSEVDRPLDLVAIQTTVNSVSLAWNPPYPERAPVNSYKVTHSPGGNGADSRDVQFNLYELGCSAFQPNPNLKKESLCGTILGLKPNTTYRFTVQGRSASSEEWGLPSQPHYATTRVKEDRDDWGGIRLVSASYDRLKVKWTPPEVIRDAVSKYHVNISVASSLDKMPKQELVDAAYLEKEFRNLEPVTRYNITVQAFSPERSIWYAQGVFDTTDYASGIIPWLTAPIDLSLYDKSDVMLHVQWSHPVLGEPERINEIIEYKVTIAPFDKFTGKLGTSKVYTVDAERRTIILDGLTPETIYNVTVQAMTDNGYGEMAWAVYSTLPPGQEHILRLLHRTPTSLTVAWEPKWPVDDHYVLQWIGLHSAIPHGRMKKLHTEEIESTRRNYTITDLDPATTYNVSIRPKNQVNGAWGVYATLPPGWHMVRNFVWCAREDHAVSLKWDGIENDLASDYMIRYKSSKDGTWSHEEGRAAEMLCPRDPDPSTGRECHKRCFLVFNLPHKSAIYDFHVRAKVIFLVNGVWNRWRNVGRPEFLPKPGQKDSCCIVPPVGFVENIGSEGTSFPIDITPVAKRPENVTRYYVIVDERVPPGETNWTYLTDRRTAYERGYNYYIAASYTPETLLDNKKMTIGDGKVIGGYLNYPLKKGKQYSHKFLAIWDLDGKPGVVGTWTGK</sequence>
<keyword evidence="3" id="KW-0472">Membrane</keyword>
<dbReference type="Proteomes" id="UP000274131">
    <property type="component" value="Unassembled WGS sequence"/>
</dbReference>
<dbReference type="FunFam" id="2.60.40.10:FF:000028">
    <property type="entry name" value="Neuronal cell adhesion molecule"/>
    <property type="match status" value="2"/>
</dbReference>
<gene>
    <name evidence="5" type="ORF">EVEC_LOCUS7582</name>
</gene>
<dbReference type="WBParaSite" id="EVEC_0000809801-mRNA-1">
    <property type="protein sequence ID" value="EVEC_0000809801-mRNA-1"/>
    <property type="gene ID" value="EVEC_0000809801"/>
</dbReference>
<feature type="domain" description="Fibronectin type-III" evidence="4">
    <location>
        <begin position="2489"/>
        <end position="2585"/>
    </location>
</feature>
<reference evidence="5 6" key="2">
    <citation type="submission" date="2018-10" db="EMBL/GenBank/DDBJ databases">
        <authorList>
            <consortium name="Pathogen Informatics"/>
        </authorList>
    </citation>
    <scope>NUCLEOTIDE SEQUENCE [LARGE SCALE GENOMIC DNA]</scope>
</reference>
<dbReference type="PANTHER" id="PTHR46957">
    <property type="entry name" value="CYTOKINE RECEPTOR"/>
    <property type="match status" value="1"/>
</dbReference>
<feature type="domain" description="Fibronectin type-III" evidence="4">
    <location>
        <begin position="2284"/>
        <end position="2384"/>
    </location>
</feature>
<dbReference type="EMBL" id="UXUI01008987">
    <property type="protein sequence ID" value="VDD92831.1"/>
    <property type="molecule type" value="Genomic_DNA"/>
</dbReference>
<keyword evidence="6" id="KW-1185">Reference proteome</keyword>
<feature type="domain" description="Fibronectin type-III" evidence="4">
    <location>
        <begin position="2910"/>
        <end position="3003"/>
    </location>
</feature>
<feature type="domain" description="Fibronectin type-III" evidence="4">
    <location>
        <begin position="1457"/>
        <end position="1563"/>
    </location>
</feature>
<reference evidence="7" key="1">
    <citation type="submission" date="2016-04" db="UniProtKB">
        <authorList>
            <consortium name="WormBaseParasite"/>
        </authorList>
    </citation>
    <scope>IDENTIFICATION</scope>
</reference>
<dbReference type="InterPro" id="IPR036116">
    <property type="entry name" value="FN3_sf"/>
</dbReference>
<dbReference type="GO" id="GO:0016020">
    <property type="term" value="C:membrane"/>
    <property type="evidence" value="ECO:0007669"/>
    <property type="project" value="UniProtKB-SubCell"/>
</dbReference>
<name>A0A0N4VC20_ENTVE</name>
<protein>
    <submittedName>
        <fullName evidence="7">Fibronectin type III domain protein</fullName>
    </submittedName>
</protein>
<evidence type="ECO:0000313" key="6">
    <source>
        <dbReference type="Proteomes" id="UP000274131"/>
    </source>
</evidence>
<keyword evidence="3" id="KW-0812">Transmembrane</keyword>
<evidence type="ECO:0000256" key="1">
    <source>
        <dbReference type="ARBA" id="ARBA00022737"/>
    </source>
</evidence>
<feature type="domain" description="Fibronectin type-III" evidence="4">
    <location>
        <begin position="1776"/>
        <end position="1867"/>
    </location>
</feature>
<feature type="domain" description="Fibronectin type-III" evidence="4">
    <location>
        <begin position="2705"/>
        <end position="2798"/>
    </location>
</feature>
<keyword evidence="1" id="KW-0677">Repeat</keyword>
<feature type="domain" description="Fibronectin type-III" evidence="4">
    <location>
        <begin position="696"/>
        <end position="786"/>
    </location>
</feature>
<feature type="domain" description="Fibronectin type-III" evidence="4">
    <location>
        <begin position="1251"/>
        <end position="1352"/>
    </location>
</feature>
<feature type="domain" description="Fibronectin type-III" evidence="4">
    <location>
        <begin position="2068"/>
        <end position="2174"/>
    </location>
</feature>
<evidence type="ECO:0000313" key="7">
    <source>
        <dbReference type="WBParaSite" id="EVEC_0000809801-mRNA-1"/>
    </source>
</evidence>
<feature type="domain" description="Fibronectin type-III" evidence="4">
    <location>
        <begin position="1868"/>
        <end position="1966"/>
    </location>
</feature>
<feature type="region of interest" description="Disordered" evidence="2">
    <location>
        <begin position="1337"/>
        <end position="1361"/>
    </location>
</feature>
<dbReference type="Pfam" id="PF00041">
    <property type="entry name" value="fn3"/>
    <property type="match status" value="16"/>
</dbReference>
<feature type="domain" description="Fibronectin type-III" evidence="4">
    <location>
        <begin position="1664"/>
        <end position="1764"/>
    </location>
</feature>
<evidence type="ECO:0000256" key="2">
    <source>
        <dbReference type="SAM" id="MobiDB-lite"/>
    </source>
</evidence>
<dbReference type="InterPro" id="IPR050713">
    <property type="entry name" value="RTP_Phos/Ushers"/>
</dbReference>
<dbReference type="STRING" id="51028.A0A0N4VC20"/>
<feature type="domain" description="Fibronectin type-III" evidence="4">
    <location>
        <begin position="787"/>
        <end position="888"/>
    </location>
</feature>
<dbReference type="InterPro" id="IPR003961">
    <property type="entry name" value="FN3_dom"/>
</dbReference>
<dbReference type="PROSITE" id="PS50853">
    <property type="entry name" value="FN3"/>
    <property type="match status" value="22"/>
</dbReference>
<feature type="domain" description="Fibronectin type-III" evidence="4">
    <location>
        <begin position="2589"/>
        <end position="2702"/>
    </location>
</feature>
<feature type="domain" description="Fibronectin type-III" evidence="4">
    <location>
        <begin position="490"/>
        <end position="581"/>
    </location>
</feature>
<dbReference type="PANTHER" id="PTHR46957:SF3">
    <property type="entry name" value="CYTOKINE RECEPTOR"/>
    <property type="match status" value="1"/>
</dbReference>
<feature type="domain" description="Fibronectin type-III" evidence="4">
    <location>
        <begin position="2179"/>
        <end position="2279"/>
    </location>
</feature>
<dbReference type="CDD" id="cd00063">
    <property type="entry name" value="FN3"/>
    <property type="match status" value="22"/>
</dbReference>
<accession>A0A0N4VC20</accession>
<dbReference type="SMART" id="SM00060">
    <property type="entry name" value="FN3"/>
    <property type="match status" value="26"/>
</dbReference>
<organism evidence="7">
    <name type="scientific">Enterobius vermicularis</name>
    <name type="common">Human pinworm</name>
    <dbReference type="NCBI Taxonomy" id="51028"/>
    <lineage>
        <taxon>Eukaryota</taxon>
        <taxon>Metazoa</taxon>
        <taxon>Ecdysozoa</taxon>
        <taxon>Nematoda</taxon>
        <taxon>Chromadorea</taxon>
        <taxon>Rhabditida</taxon>
        <taxon>Spirurina</taxon>
        <taxon>Oxyuridomorpha</taxon>
        <taxon>Oxyuroidea</taxon>
        <taxon>Oxyuridae</taxon>
        <taxon>Enterobius</taxon>
    </lineage>
</organism>
<feature type="transmembrane region" description="Helical" evidence="3">
    <location>
        <begin position="52"/>
        <end position="70"/>
    </location>
</feature>
<evidence type="ECO:0000313" key="5">
    <source>
        <dbReference type="EMBL" id="VDD92831.1"/>
    </source>
</evidence>
<dbReference type="OrthoDB" id="5969272at2759"/>
<dbReference type="Gene3D" id="2.60.40.10">
    <property type="entry name" value="Immunoglobulins"/>
    <property type="match status" value="25"/>
</dbReference>
<dbReference type="InterPro" id="IPR013783">
    <property type="entry name" value="Ig-like_fold"/>
</dbReference>
<feature type="domain" description="Fibronectin type-III" evidence="4">
    <location>
        <begin position="1156"/>
        <end position="1247"/>
    </location>
</feature>
<feature type="domain" description="Fibronectin type-III" evidence="4">
    <location>
        <begin position="890"/>
        <end position="986"/>
    </location>
</feature>
<proteinExistence type="predicted"/>
<feature type="domain" description="Fibronectin type-III" evidence="4">
    <location>
        <begin position="231"/>
        <end position="321"/>
    </location>
</feature>
<evidence type="ECO:0000259" key="4">
    <source>
        <dbReference type="PROSITE" id="PS50853"/>
    </source>
</evidence>
<keyword evidence="3" id="KW-1133">Transmembrane helix</keyword>
<feature type="domain" description="Fibronectin type-III" evidence="4">
    <location>
        <begin position="1971"/>
        <end position="2064"/>
    </location>
</feature>
<feature type="domain" description="Fibronectin type-III" evidence="4">
    <location>
        <begin position="2808"/>
        <end position="2909"/>
    </location>
</feature>
<dbReference type="SUPFAM" id="SSF49265">
    <property type="entry name" value="Fibronectin type III"/>
    <property type="match status" value="15"/>
</dbReference>